<evidence type="ECO:0000256" key="1">
    <source>
        <dbReference type="ARBA" id="ARBA00007661"/>
    </source>
</evidence>
<keyword evidence="3" id="KW-0520">NAD</keyword>
<evidence type="ECO:0000256" key="3">
    <source>
        <dbReference type="RuleBase" id="RU361219"/>
    </source>
</evidence>
<dbReference type="Gene3D" id="1.10.8.660">
    <property type="match status" value="1"/>
</dbReference>
<evidence type="ECO:0000313" key="5">
    <source>
        <dbReference type="Proteomes" id="UP000003330"/>
    </source>
</evidence>
<dbReference type="CDD" id="cd00644">
    <property type="entry name" value="HMG-CoA_reductase_classII"/>
    <property type="match status" value="1"/>
</dbReference>
<dbReference type="InterPro" id="IPR023074">
    <property type="entry name" value="HMG_CoA_Rdtase_cat_sf"/>
</dbReference>
<protein>
    <recommendedName>
        <fullName evidence="3">3-hydroxy-3-methylglutaryl coenzyme A reductase</fullName>
        <shortName evidence="3">HMG-CoA reductase</shortName>
        <ecNumber evidence="3">1.1.1.88</ecNumber>
    </recommendedName>
</protein>
<evidence type="ECO:0000256" key="2">
    <source>
        <dbReference type="ARBA" id="ARBA00023002"/>
    </source>
</evidence>
<accession>G5K3J5</accession>
<dbReference type="STRING" id="764299.STRIC_1365"/>
<name>G5K3J5_9STRE</name>
<reference evidence="4 5" key="1">
    <citation type="journal article" date="2014" name="Int. J. Syst. Evol. Microbiol.">
        <title>Phylogenomics and the dynamic genome evolution of the genus Streptococcus.</title>
        <authorList>
            <consortium name="The Broad Institute Genome Sequencing Platform"/>
            <person name="Richards V.P."/>
            <person name="Palmer S.R."/>
            <person name="Pavinski Bitar P.D."/>
            <person name="Qin X."/>
            <person name="Weinstock G.M."/>
            <person name="Highlander S.K."/>
            <person name="Town C.D."/>
            <person name="Burne R.A."/>
            <person name="Stanhope M.J."/>
        </authorList>
    </citation>
    <scope>NUCLEOTIDE SEQUENCE [LARGE SCALE GENOMIC DNA]</scope>
    <source>
        <strain evidence="4 5">707-05</strain>
    </source>
</reference>
<dbReference type="OrthoDB" id="9764892at2"/>
<dbReference type="GO" id="GO:0015936">
    <property type="term" value="P:coenzyme A metabolic process"/>
    <property type="evidence" value="ECO:0007669"/>
    <property type="project" value="InterPro"/>
</dbReference>
<comment type="catalytic activity">
    <reaction evidence="3">
        <text>(R)-mevalonate + 2 NAD(+) + CoA = (3S)-3-hydroxy-3-methylglutaryl-CoA + 2 NADH + 2 H(+)</text>
        <dbReference type="Rhea" id="RHEA:14833"/>
        <dbReference type="ChEBI" id="CHEBI:15378"/>
        <dbReference type="ChEBI" id="CHEBI:36464"/>
        <dbReference type="ChEBI" id="CHEBI:43074"/>
        <dbReference type="ChEBI" id="CHEBI:57287"/>
        <dbReference type="ChEBI" id="CHEBI:57540"/>
        <dbReference type="ChEBI" id="CHEBI:57945"/>
        <dbReference type="EC" id="1.1.1.88"/>
    </reaction>
</comment>
<dbReference type="InterPro" id="IPR004553">
    <property type="entry name" value="HMG_CoA_Rdtase_bac-typ"/>
</dbReference>
<keyword evidence="5" id="KW-1185">Reference proteome</keyword>
<dbReference type="Proteomes" id="UP000003330">
    <property type="component" value="Unassembled WGS sequence"/>
</dbReference>
<dbReference type="InterPro" id="IPR009023">
    <property type="entry name" value="HMG_CoA_Rdtase_NAD(P)-bd_sf"/>
</dbReference>
<dbReference type="PRINTS" id="PR00071">
    <property type="entry name" value="HMGCOARDTASE"/>
</dbReference>
<dbReference type="PANTHER" id="PTHR10572">
    <property type="entry name" value="3-HYDROXY-3-METHYLGLUTARYL-COENZYME A REDUCTASE"/>
    <property type="match status" value="1"/>
</dbReference>
<dbReference type="SUPFAM" id="SSF56542">
    <property type="entry name" value="Substrate-binding domain of HMG-CoA reductase"/>
    <property type="match status" value="1"/>
</dbReference>
<comment type="pathway">
    <text evidence="3">Metabolic intermediate metabolism; (R)-mevalonate degradation; (S)-3-hydroxy-3-methylglutaryl-CoA from (R)-mevalonate: step 1/1.</text>
</comment>
<keyword evidence="2 3" id="KW-0560">Oxidoreductase</keyword>
<dbReference type="InterPro" id="IPR002202">
    <property type="entry name" value="HMG_CoA_Rdtase"/>
</dbReference>
<dbReference type="PANTHER" id="PTHR10572:SF24">
    <property type="entry name" value="3-HYDROXY-3-METHYLGLUTARYL-COENZYME A REDUCTASE"/>
    <property type="match status" value="1"/>
</dbReference>
<dbReference type="EC" id="1.1.1.88" evidence="3"/>
<dbReference type="GO" id="GO:0140643">
    <property type="term" value="F:hydroxymethylglutaryl-CoA reductase (NADH) activity"/>
    <property type="evidence" value="ECO:0007669"/>
    <property type="project" value="UniProtKB-EC"/>
</dbReference>
<sequence>MTKDNLNWTGFYKKSLEERLQLIEEQELLGQDDFTTLQQDKLLPLSTANQMTENVLGRLALPFSLAPDFLVNGKSYHVPMVTEEPSVVAAASFAAKLIGRCGGFSAKVLNRQMIGQVALYDIKAMEKAKQAILSHQESLLSQANEAYPSIMKRGGGARTLHVEEKDDFLIVYLAIDTQEAMGANMVNTMMESLVPDLESLSQGLSLMAILSNYATESLVQTTCRIPIRYLNPEKEQALLLAKKMVLASQLAQVDPYRAATHNKGIFNGIDAVVMATGNDWRAIEAGAHAYAAKDGQYKGLSQWTFDEANQELVGQLSLPMPIATKGGSIGLNPTVSVAHRFLNNPSAKELAQVIVSLGLAQNFAALKALTSSGIQAGHMKLQAKSLALLAGASEKEVKDLVKLLLNHKPMNLEKAENLLKSLRQDK</sequence>
<gene>
    <name evidence="4" type="ORF">STRIC_1365</name>
</gene>
<dbReference type="SUPFAM" id="SSF55035">
    <property type="entry name" value="NAD-binding domain of HMG-CoA reductase"/>
    <property type="match status" value="1"/>
</dbReference>
<dbReference type="GO" id="GO:0004420">
    <property type="term" value="F:hydroxymethylglutaryl-CoA reductase (NADPH) activity"/>
    <property type="evidence" value="ECO:0007669"/>
    <property type="project" value="InterPro"/>
</dbReference>
<dbReference type="Gene3D" id="3.90.770.10">
    <property type="entry name" value="3-hydroxy-3-methylglutaryl-coenzyme A Reductase, Chain A, domain 2"/>
    <property type="match status" value="2"/>
</dbReference>
<dbReference type="NCBIfam" id="TIGR00532">
    <property type="entry name" value="HMG_CoA_R_NAD"/>
    <property type="match status" value="1"/>
</dbReference>
<dbReference type="RefSeq" id="WP_008089216.1">
    <property type="nucleotide sequence ID" value="NZ_AEUX02000006.1"/>
</dbReference>
<dbReference type="PROSITE" id="PS50065">
    <property type="entry name" value="HMG_COA_REDUCTASE_4"/>
    <property type="match status" value="1"/>
</dbReference>
<evidence type="ECO:0000313" key="4">
    <source>
        <dbReference type="EMBL" id="EHI69713.1"/>
    </source>
</evidence>
<dbReference type="UniPathway" id="UPA00257">
    <property type="reaction ID" value="UER00367"/>
</dbReference>
<proteinExistence type="inferred from homology"/>
<dbReference type="EMBL" id="AEUX02000006">
    <property type="protein sequence ID" value="EHI69713.1"/>
    <property type="molecule type" value="Genomic_DNA"/>
</dbReference>
<dbReference type="InterPro" id="IPR009029">
    <property type="entry name" value="HMG_CoA_Rdtase_sub-bd_dom_sf"/>
</dbReference>
<organism evidence="4 5">
    <name type="scientific">Streptococcus ictaluri 707-05</name>
    <dbReference type="NCBI Taxonomy" id="764299"/>
    <lineage>
        <taxon>Bacteria</taxon>
        <taxon>Bacillati</taxon>
        <taxon>Bacillota</taxon>
        <taxon>Bacilli</taxon>
        <taxon>Lactobacillales</taxon>
        <taxon>Streptococcaceae</taxon>
        <taxon>Streptococcus</taxon>
    </lineage>
</organism>
<dbReference type="eggNOG" id="COG1257">
    <property type="taxonomic scope" value="Bacteria"/>
</dbReference>
<dbReference type="AlphaFoldDB" id="G5K3J5"/>
<dbReference type="Pfam" id="PF00368">
    <property type="entry name" value="HMG-CoA_red"/>
    <property type="match status" value="1"/>
</dbReference>
<comment type="caution">
    <text evidence="4">The sequence shown here is derived from an EMBL/GenBank/DDBJ whole genome shotgun (WGS) entry which is preliminary data.</text>
</comment>
<comment type="similarity">
    <text evidence="1 3">Belongs to the HMG-CoA reductase family.</text>
</comment>